<keyword evidence="4" id="KW-1185">Reference proteome</keyword>
<evidence type="ECO:0000313" key="3">
    <source>
        <dbReference type="EMBL" id="GDY52430.1"/>
    </source>
</evidence>
<proteinExistence type="predicted"/>
<dbReference type="Proteomes" id="UP000301309">
    <property type="component" value="Unassembled WGS sequence"/>
</dbReference>
<dbReference type="GO" id="GO:0043546">
    <property type="term" value="F:molybdopterin cofactor binding"/>
    <property type="evidence" value="ECO:0007669"/>
    <property type="project" value="InterPro"/>
</dbReference>
<sequence length="115" mass="11914">MHNVPALMGGSNRCTLQVHPEDATRLGLADGGLARVKGEGGELEVPVEVTDAVRTGVVSLPHGWGHARPGVRLSVAGAHPGVNVNQLFDGSRLDPLSGTAVLNGHPVRVSPSIRH</sequence>
<dbReference type="SUPFAM" id="SSF50692">
    <property type="entry name" value="ADC-like"/>
    <property type="match status" value="1"/>
</dbReference>
<accession>A0A4D4L0Q6</accession>
<dbReference type="PANTHER" id="PTHR43105">
    <property type="entry name" value="RESPIRATORY NITRATE REDUCTASE"/>
    <property type="match status" value="1"/>
</dbReference>
<evidence type="ECO:0000313" key="4">
    <source>
        <dbReference type="Proteomes" id="UP000301309"/>
    </source>
</evidence>
<dbReference type="Gene3D" id="2.40.40.20">
    <property type="match status" value="1"/>
</dbReference>
<organism evidence="3 4">
    <name type="scientific">Streptomyces violaceusniger</name>
    <dbReference type="NCBI Taxonomy" id="68280"/>
    <lineage>
        <taxon>Bacteria</taxon>
        <taxon>Bacillati</taxon>
        <taxon>Actinomycetota</taxon>
        <taxon>Actinomycetes</taxon>
        <taxon>Kitasatosporales</taxon>
        <taxon>Streptomycetaceae</taxon>
        <taxon>Streptomyces</taxon>
        <taxon>Streptomyces violaceusniger group</taxon>
    </lineage>
</organism>
<dbReference type="InterPro" id="IPR009010">
    <property type="entry name" value="Asp_de-COase-like_dom_sf"/>
</dbReference>
<dbReference type="GO" id="GO:0016020">
    <property type="term" value="C:membrane"/>
    <property type="evidence" value="ECO:0007669"/>
    <property type="project" value="TreeGrafter"/>
</dbReference>
<dbReference type="GO" id="GO:0016491">
    <property type="term" value="F:oxidoreductase activity"/>
    <property type="evidence" value="ECO:0007669"/>
    <property type="project" value="UniProtKB-KW"/>
</dbReference>
<comment type="caution">
    <text evidence="3">The sequence shown here is derived from an EMBL/GenBank/DDBJ whole genome shotgun (WGS) entry which is preliminary data.</text>
</comment>
<name>A0A4D4L0Q6_STRVO</name>
<dbReference type="InterPro" id="IPR006657">
    <property type="entry name" value="MoPterin_dinucl-bd_dom"/>
</dbReference>
<dbReference type="InterPro" id="IPR050123">
    <property type="entry name" value="Prok_molybdopt-oxidoreductase"/>
</dbReference>
<dbReference type="PANTHER" id="PTHR43105:SF9">
    <property type="entry name" value="NADPH-FE(3+) OXIDOREDUCTASE SUBUNIT ALPHA"/>
    <property type="match status" value="1"/>
</dbReference>
<feature type="domain" description="Molybdopterin dinucleotide-binding" evidence="2">
    <location>
        <begin position="2"/>
        <end position="102"/>
    </location>
</feature>
<keyword evidence="1" id="KW-0560">Oxidoreductase</keyword>
<reference evidence="3 4" key="1">
    <citation type="journal article" date="2020" name="Int. J. Syst. Evol. Microbiol.">
        <title>Reclassification of Streptomyces castelarensis and Streptomyces sporoclivatus as later heterotypic synonyms of Streptomyces antimycoticus.</title>
        <authorList>
            <person name="Komaki H."/>
            <person name="Tamura T."/>
        </authorList>
    </citation>
    <scope>NUCLEOTIDE SEQUENCE [LARGE SCALE GENOMIC DNA]</scope>
    <source>
        <strain evidence="3 4">NBRC 13459</strain>
    </source>
</reference>
<evidence type="ECO:0000256" key="1">
    <source>
        <dbReference type="ARBA" id="ARBA00023002"/>
    </source>
</evidence>
<gene>
    <name evidence="3" type="ORF">SVIO_030530</name>
</gene>
<protein>
    <recommendedName>
        <fullName evidence="2">Molybdopterin dinucleotide-binding domain-containing protein</fullName>
    </recommendedName>
</protein>
<evidence type="ECO:0000259" key="2">
    <source>
        <dbReference type="Pfam" id="PF01568"/>
    </source>
</evidence>
<dbReference type="AlphaFoldDB" id="A0A4D4L0Q6"/>
<dbReference type="EMBL" id="BJHW01000001">
    <property type="protein sequence ID" value="GDY52430.1"/>
    <property type="molecule type" value="Genomic_DNA"/>
</dbReference>
<dbReference type="Pfam" id="PF01568">
    <property type="entry name" value="Molydop_binding"/>
    <property type="match status" value="1"/>
</dbReference>